<dbReference type="EMBL" id="BARX01000052">
    <property type="protein sequence ID" value="GAD04265.1"/>
    <property type="molecule type" value="Genomic_DNA"/>
</dbReference>
<evidence type="ECO:0000313" key="1">
    <source>
        <dbReference type="EMBL" id="GAD04265.1"/>
    </source>
</evidence>
<dbReference type="PANTHER" id="PTHR42815">
    <property type="entry name" value="FAD-BINDING, PUTATIVE (AFU_ORTHOLOGUE AFUA_6G07600)-RELATED"/>
    <property type="match status" value="1"/>
</dbReference>
<comment type="caution">
    <text evidence="1">The sequence shown here is derived from an EMBL/GenBank/DDBJ whole genome shotgun (WGS) entry which is preliminary data.</text>
</comment>
<dbReference type="STRING" id="1331007.AALB_4345"/>
<organism evidence="1 2">
    <name type="scientific">Agarivorans albus MKT 106</name>
    <dbReference type="NCBI Taxonomy" id="1331007"/>
    <lineage>
        <taxon>Bacteria</taxon>
        <taxon>Pseudomonadati</taxon>
        <taxon>Pseudomonadota</taxon>
        <taxon>Gammaproteobacteria</taxon>
        <taxon>Alteromonadales</taxon>
        <taxon>Alteromonadaceae</taxon>
        <taxon>Agarivorans</taxon>
    </lineage>
</organism>
<dbReference type="Proteomes" id="UP000014461">
    <property type="component" value="Unassembled WGS sequence"/>
</dbReference>
<evidence type="ECO:0000313" key="2">
    <source>
        <dbReference type="Proteomes" id="UP000014461"/>
    </source>
</evidence>
<sequence length="317" mass="35130">MAVFHKGELSVQQRVGVADIARTIGDKAIRNYMPEQHREFFSQQALLYAGVLDNQGHPWATPILGEQGFVSSPNATTLSIEARALIEYAQVARLSVGDSIGLLGLEFTTRRRNRVNGLVAYSREQALRFEVQQSFGNCPKYIQKRELKPSVFNHAFVPKAEDFRELAANDVVLEQVLRHCDTFFIASRAAALNSEDSDGVDISHRGGKPGFIHVLKGKTSKMPSLVFPDFSGNNLFNTLGNIVADPRVGLYIPDFETGYSFWIKGKASIIWDVSQVKPYPGAQRFVQVSIEQCLSLTTPTLVQNSDVELSPALQNLS</sequence>
<reference evidence="1" key="1">
    <citation type="journal article" date="2013" name="Genome Announc.">
        <title>Draft Genome Sequence of Agarivorans albus Strain MKT 106T, an Agarolytic Marine Bacterium.</title>
        <authorList>
            <person name="Yasuike M."/>
            <person name="Nakamura Y."/>
            <person name="Kai W."/>
            <person name="Fujiwara A."/>
            <person name="Fukui Y."/>
            <person name="Satomi M."/>
            <person name="Sano M."/>
        </authorList>
    </citation>
    <scope>NUCLEOTIDE SEQUENCE [LARGE SCALE GENOMIC DNA]</scope>
</reference>
<dbReference type="OrthoDB" id="9796486at2"/>
<gene>
    <name evidence="1" type="ORF">AALB_4345</name>
</gene>
<dbReference type="Gene3D" id="2.30.110.10">
    <property type="entry name" value="Electron Transport, Fmn-binding Protein, Chain A"/>
    <property type="match status" value="1"/>
</dbReference>
<proteinExistence type="predicted"/>
<dbReference type="RefSeq" id="WP_016404032.1">
    <property type="nucleotide sequence ID" value="NZ_BARX01000052.1"/>
</dbReference>
<protein>
    <submittedName>
        <fullName evidence="1">Probable iron-sulfur binding protein YPO1417</fullName>
    </submittedName>
</protein>
<name>R9PSI8_AGAAL</name>
<dbReference type="AlphaFoldDB" id="R9PSI8"/>
<dbReference type="InterPro" id="IPR012349">
    <property type="entry name" value="Split_barrel_FMN-bd"/>
</dbReference>
<dbReference type="SUPFAM" id="SSF50475">
    <property type="entry name" value="FMN-binding split barrel"/>
    <property type="match status" value="1"/>
</dbReference>
<accession>R9PSI8</accession>
<dbReference type="PANTHER" id="PTHR42815:SF2">
    <property type="entry name" value="FAD-BINDING, PUTATIVE (AFU_ORTHOLOGUE AFUA_6G07600)-RELATED"/>
    <property type="match status" value="1"/>
</dbReference>
<keyword evidence="2" id="KW-1185">Reference proteome</keyword>